<feature type="domain" description="CYTH" evidence="1">
    <location>
        <begin position="2"/>
        <end position="202"/>
    </location>
</feature>
<dbReference type="PANTHER" id="PTHR39569:SF1">
    <property type="entry name" value="INORGANIC TRIPHOSPHATASE"/>
    <property type="match status" value="1"/>
</dbReference>
<evidence type="ECO:0000259" key="2">
    <source>
        <dbReference type="PROSITE" id="PS51708"/>
    </source>
</evidence>
<dbReference type="InterPro" id="IPR007899">
    <property type="entry name" value="CHAD_dom"/>
</dbReference>
<dbReference type="Gene3D" id="1.40.20.10">
    <property type="entry name" value="CHAD domain"/>
    <property type="match status" value="1"/>
</dbReference>
<organism evidence="3 4">
    <name type="scientific">Niveibacterium microcysteis</name>
    <dbReference type="NCBI Taxonomy" id="2811415"/>
    <lineage>
        <taxon>Bacteria</taxon>
        <taxon>Pseudomonadati</taxon>
        <taxon>Pseudomonadota</taxon>
        <taxon>Betaproteobacteria</taxon>
        <taxon>Rhodocyclales</taxon>
        <taxon>Rhodocyclaceae</taxon>
        <taxon>Niveibacterium</taxon>
    </lineage>
</organism>
<dbReference type="PROSITE" id="PS51708">
    <property type="entry name" value="CHAD"/>
    <property type="match status" value="1"/>
</dbReference>
<name>A0ABX7M224_9RHOO</name>
<dbReference type="Gene3D" id="2.40.320.10">
    <property type="entry name" value="Hypothetical Protein Pfu-838710-001"/>
    <property type="match status" value="1"/>
</dbReference>
<dbReference type="SMART" id="SM01118">
    <property type="entry name" value="CYTH"/>
    <property type="match status" value="1"/>
</dbReference>
<dbReference type="Pfam" id="PF05235">
    <property type="entry name" value="CHAD"/>
    <property type="match status" value="1"/>
</dbReference>
<dbReference type="PROSITE" id="PS51707">
    <property type="entry name" value="CYTH"/>
    <property type="match status" value="1"/>
</dbReference>
<dbReference type="InterPro" id="IPR033469">
    <property type="entry name" value="CYTH-like_dom_sf"/>
</dbReference>
<evidence type="ECO:0000313" key="3">
    <source>
        <dbReference type="EMBL" id="QSI75817.1"/>
    </source>
</evidence>
<dbReference type="SMART" id="SM00880">
    <property type="entry name" value="CHAD"/>
    <property type="match status" value="1"/>
</dbReference>
<dbReference type="EMBL" id="CP071060">
    <property type="protein sequence ID" value="QSI75817.1"/>
    <property type="molecule type" value="Genomic_DNA"/>
</dbReference>
<dbReference type="InterPro" id="IPR023577">
    <property type="entry name" value="CYTH_domain"/>
</dbReference>
<dbReference type="CDD" id="cd07756">
    <property type="entry name" value="CYTH-like_Pase_CHAD"/>
    <property type="match status" value="1"/>
</dbReference>
<dbReference type="RefSeq" id="WP_206253681.1">
    <property type="nucleotide sequence ID" value="NZ_CP071060.1"/>
</dbReference>
<dbReference type="PANTHER" id="PTHR39569">
    <property type="entry name" value="INORGANIC TRIPHOSPHATASE"/>
    <property type="match status" value="1"/>
</dbReference>
<accession>A0ABX7M224</accession>
<dbReference type="Proteomes" id="UP000663570">
    <property type="component" value="Chromosome"/>
</dbReference>
<dbReference type="Pfam" id="PF01928">
    <property type="entry name" value="CYTH"/>
    <property type="match status" value="1"/>
</dbReference>
<proteinExistence type="predicted"/>
<dbReference type="SUPFAM" id="SSF55154">
    <property type="entry name" value="CYTH-like phosphatases"/>
    <property type="match status" value="1"/>
</dbReference>
<feature type="domain" description="CHAD" evidence="2">
    <location>
        <begin position="217"/>
        <end position="500"/>
    </location>
</feature>
<evidence type="ECO:0000259" key="1">
    <source>
        <dbReference type="PROSITE" id="PS51707"/>
    </source>
</evidence>
<dbReference type="InterPro" id="IPR038186">
    <property type="entry name" value="CHAD_dom_sf"/>
</dbReference>
<gene>
    <name evidence="3" type="ORF">JY500_15185</name>
</gene>
<protein>
    <submittedName>
        <fullName evidence="3">CHAD domain-containing protein</fullName>
    </submittedName>
</protein>
<evidence type="ECO:0000313" key="4">
    <source>
        <dbReference type="Proteomes" id="UP000663570"/>
    </source>
</evidence>
<dbReference type="InterPro" id="IPR039013">
    <property type="entry name" value="YgiF"/>
</dbReference>
<keyword evidence="4" id="KW-1185">Reference proteome</keyword>
<sequence>MSKEVELKLALPAQALPALRAHPLIADAPVEGADGVLLNTYFDTPGLELRSRKIAVRLRKDGERWLQTVKCAAASLGGLASRPEWEHPYRDERFDFSVVDIPDVRTELESVRSRLAPVFTTTFHRQTRRLTPAPGIVILAMIDEGTIEAGGRSSPICELELELVSGDGKDLYALACRLAADLPLRPEDASKAQRGYELYQNLRPAPRRARPVALSAKTEAREAFRQLAYELLAMWQTNEALALRLDDPEYVHQARVALRRLRTLLGLFRRALPNTLTQEWRPRFAALANGLGAARDADVVLDTLLAPITTQGPVGGDMQRLVAALEAHRDTERASLRQIEASAERGRAQLEFAAVLHALKPDADELVGSVARRAMKRVRRDARTSLAEAVAGDVAQLHRLRIVLKRLRYGLDFFASLWPQKVPEYARALAELQESLGAINDAAMGNRLLGELAGSDPGLAAARAFTAGWHAPRIAQLRAHALVDADALLGSPAPWKKGNAK</sequence>
<reference evidence="3 4" key="1">
    <citation type="submission" date="2021-02" db="EMBL/GenBank/DDBJ databases">
        <title>Niveibacterium changnyeongensis HC41.</title>
        <authorList>
            <person name="Kang M."/>
        </authorList>
    </citation>
    <scope>NUCLEOTIDE SEQUENCE [LARGE SCALE GENOMIC DNA]</scope>
    <source>
        <strain evidence="3 4">HC41</strain>
    </source>
</reference>